<sequence>MNPNEVCYKPIASKRYTHPGQELFPETRETWPGEKSVA</sequence>
<dbReference type="AlphaFoldDB" id="A0A8J2KSR8"/>
<feature type="compositionally biased region" description="Basic and acidic residues" evidence="1">
    <location>
        <begin position="25"/>
        <end position="38"/>
    </location>
</feature>
<gene>
    <name evidence="2" type="ORF">AFUS01_LOCUS31004</name>
</gene>
<evidence type="ECO:0000256" key="1">
    <source>
        <dbReference type="SAM" id="MobiDB-lite"/>
    </source>
</evidence>
<feature type="non-terminal residue" evidence="2">
    <location>
        <position position="1"/>
    </location>
</feature>
<evidence type="ECO:0000313" key="2">
    <source>
        <dbReference type="EMBL" id="CAG7820620.1"/>
    </source>
</evidence>
<organism evidence="2 3">
    <name type="scientific">Allacma fusca</name>
    <dbReference type="NCBI Taxonomy" id="39272"/>
    <lineage>
        <taxon>Eukaryota</taxon>
        <taxon>Metazoa</taxon>
        <taxon>Ecdysozoa</taxon>
        <taxon>Arthropoda</taxon>
        <taxon>Hexapoda</taxon>
        <taxon>Collembola</taxon>
        <taxon>Symphypleona</taxon>
        <taxon>Sminthuridae</taxon>
        <taxon>Allacma</taxon>
    </lineage>
</organism>
<reference evidence="2" key="1">
    <citation type="submission" date="2021-06" db="EMBL/GenBank/DDBJ databases">
        <authorList>
            <person name="Hodson N. C."/>
            <person name="Mongue J. A."/>
            <person name="Jaron S. K."/>
        </authorList>
    </citation>
    <scope>NUCLEOTIDE SEQUENCE</scope>
</reference>
<proteinExistence type="predicted"/>
<feature type="region of interest" description="Disordered" evidence="1">
    <location>
        <begin position="19"/>
        <end position="38"/>
    </location>
</feature>
<dbReference type="Proteomes" id="UP000708208">
    <property type="component" value="Unassembled WGS sequence"/>
</dbReference>
<accession>A0A8J2KSR8</accession>
<evidence type="ECO:0000313" key="3">
    <source>
        <dbReference type="Proteomes" id="UP000708208"/>
    </source>
</evidence>
<dbReference type="EMBL" id="CAJVCH010484870">
    <property type="protein sequence ID" value="CAG7820620.1"/>
    <property type="molecule type" value="Genomic_DNA"/>
</dbReference>
<comment type="caution">
    <text evidence="2">The sequence shown here is derived from an EMBL/GenBank/DDBJ whole genome shotgun (WGS) entry which is preliminary data.</text>
</comment>
<keyword evidence="3" id="KW-1185">Reference proteome</keyword>
<protein>
    <submittedName>
        <fullName evidence="2">Uncharacterized protein</fullName>
    </submittedName>
</protein>
<name>A0A8J2KSR8_9HEXA</name>